<organism evidence="1 2">
    <name type="scientific">Sphingobacterium arenae</name>
    <dbReference type="NCBI Taxonomy" id="1280598"/>
    <lineage>
        <taxon>Bacteria</taxon>
        <taxon>Pseudomonadati</taxon>
        <taxon>Bacteroidota</taxon>
        <taxon>Sphingobacteriia</taxon>
        <taxon>Sphingobacteriales</taxon>
        <taxon>Sphingobacteriaceae</taxon>
        <taxon>Sphingobacterium</taxon>
    </lineage>
</organism>
<evidence type="ECO:0008006" key="3">
    <source>
        <dbReference type="Google" id="ProtNLM"/>
    </source>
</evidence>
<dbReference type="Proteomes" id="UP000606494">
    <property type="component" value="Unassembled WGS sequence"/>
</dbReference>
<accession>A0ABR7Y0I0</accession>
<dbReference type="RefSeq" id="WP_190307909.1">
    <property type="nucleotide sequence ID" value="NZ_JACNYK010000001.1"/>
</dbReference>
<dbReference type="Gene3D" id="1.20.120.330">
    <property type="entry name" value="Nucleotidyltransferases domain 2"/>
    <property type="match status" value="1"/>
</dbReference>
<evidence type="ECO:0000313" key="1">
    <source>
        <dbReference type="EMBL" id="MBD1424803.1"/>
    </source>
</evidence>
<proteinExistence type="predicted"/>
<evidence type="ECO:0000313" key="2">
    <source>
        <dbReference type="Proteomes" id="UP000606494"/>
    </source>
</evidence>
<comment type="caution">
    <text evidence="1">The sequence shown here is derived from an EMBL/GenBank/DDBJ whole genome shotgun (WGS) entry which is preliminary data.</text>
</comment>
<gene>
    <name evidence="1" type="ORF">H8B17_04330</name>
</gene>
<sequence>MFINKETLVERLVQRIDLDRIFLFSYSFLGKEQQHLILVLNPADGISPKVMIPVIELCLIDMPDLSFELIPFGEWRNKVRHGGLYYAYASLPQHEIYRSPRKATKSLSVNEIGGIIELADQWQIKMRKEGEEFREGALKFAEHNDYLKATFMVHQSLESFLRLPQAMIQGKANNQHNLENRMRALSAHMPAFKTVLLSDAFMEIETFRLLDKSYQAVKQNRDLEITAFDASYLYDKCFEISKTIEMLFEHFLNGLKGEWEQRMEQAAQQAEANKVEKAITPTREKQQSINQLQFEDFSDFPWPQQYKDDVNMLLDKVRSNHNPEQVVMLNYHTDGFSGNNLFQQRTDATNENGVKVELYLVVLMKNTGPFRFKCMEVGMASAMILFLDLGYVERKLSEGDRFVNTVWTKGHVLRRKSTFEPNFVVGEVDWEKEYGEIGGVIDMAKHVIGEIRDPFEVGNADVEVNYCVLKSTLEAAVISYLRCAVGYVPKDVPLRHLIDWTGVVDRQLIEFLYPKCELEYLQLGIFLRPEKLWTQPKFDTLYAGSFLDVKKVRRHLIFFEKLLDGVLQQLKRLAEPETVGNMSTGTTQ</sequence>
<reference evidence="1 2" key="1">
    <citation type="submission" date="2020-08" db="EMBL/GenBank/DDBJ databases">
        <title>Sphingobacterium sp. DN00404 isolated from aquaculture water.</title>
        <authorList>
            <person name="Zhang M."/>
        </authorList>
    </citation>
    <scope>NUCLEOTIDE SEQUENCE [LARGE SCALE GENOMIC DNA]</scope>
    <source>
        <strain evidence="1 2">KCTC 32294</strain>
    </source>
</reference>
<protein>
    <recommendedName>
        <fullName evidence="3">HEPN domain-containing protein</fullName>
    </recommendedName>
</protein>
<name>A0ABR7Y0I0_9SPHI</name>
<keyword evidence="2" id="KW-1185">Reference proteome</keyword>
<dbReference type="EMBL" id="JACNYK010000001">
    <property type="protein sequence ID" value="MBD1424803.1"/>
    <property type="molecule type" value="Genomic_DNA"/>
</dbReference>